<dbReference type="Proteomes" id="UP001642405">
    <property type="component" value="Unassembled WGS sequence"/>
</dbReference>
<evidence type="ECO:0000256" key="1">
    <source>
        <dbReference type="ARBA" id="ARBA00038215"/>
    </source>
</evidence>
<evidence type="ECO:0000256" key="2">
    <source>
        <dbReference type="SAM" id="SignalP"/>
    </source>
</evidence>
<sequence>MKGRQRSAFRLVIALAFGSRFAFARDEQQPLFADKSSSERAVFNEPHGADNAHSPGAAASSPFDDKFRALVADTLESWHIPGIAVAVVDGDHTWAEGFGTAVLPDTPVTPDTLFYTASTTKAFVAAALSLMVDSGNFTVGDTDATPLDWTTPLSVILADDFVVGSEYTAASDGEEVGGGGSGSGVTRADAAWATRRLTIEDALSHRTGLAAHDLSRSRRYGLAPTSQGHNATVRDVTRSLRHLPLHTSPRTEWRYCNLMYLVLSHAVETLLTVDARRPWLGDVLLSWLWKPLGMTSTFFSLDDARKAPNVLAQGYYYCHDDNDDSYVSVPHMPLEEVSGAGAVISSVRDYARWLRCWIDGPAFATENATTSASAGACAGIPFTRAGLGAVLAPKMFTSHSSASSAPFDAPMAYASAWQTTSYAGHRFWGHSGGSNAFGAQVYFFPDDRFGLVLFGNTAVTSNAAELILMWHLVDEKFGIPMDQRHDWDGRYRRSAAARRARINTALDRLFPDIADPPKLPTLPLLDYTGTYHHPAYQNMTIQLAENSGSDSDNDSYNYETSRRGAGKWHGNYEVALVAERHEHTWPTLCEFVHVSGDHWLVYTDMLYERSGNFKSYAKARFDAGADGRAHTLVVEFWNADDDTIEGVIPFVRIEA</sequence>
<dbReference type="InterPro" id="IPR001466">
    <property type="entry name" value="Beta-lactam-related"/>
</dbReference>
<keyword evidence="5" id="KW-1185">Reference proteome</keyword>
<evidence type="ECO:0000313" key="4">
    <source>
        <dbReference type="EMBL" id="CAK7226724.1"/>
    </source>
</evidence>
<gene>
    <name evidence="4" type="ORF">SCUCBS95973_006295</name>
</gene>
<protein>
    <recommendedName>
        <fullName evidence="3">Beta-lactamase-related domain-containing protein</fullName>
    </recommendedName>
</protein>
<dbReference type="SUPFAM" id="SSF56601">
    <property type="entry name" value="beta-lactamase/transpeptidase-like"/>
    <property type="match status" value="1"/>
</dbReference>
<dbReference type="InterPro" id="IPR050491">
    <property type="entry name" value="AmpC-like"/>
</dbReference>
<proteinExistence type="inferred from homology"/>
<dbReference type="PANTHER" id="PTHR46825">
    <property type="entry name" value="D-ALANYL-D-ALANINE-CARBOXYPEPTIDASE/ENDOPEPTIDASE AMPH"/>
    <property type="match status" value="1"/>
</dbReference>
<dbReference type="InterPro" id="IPR012338">
    <property type="entry name" value="Beta-lactam/transpept-like"/>
</dbReference>
<dbReference type="PANTHER" id="PTHR46825:SF9">
    <property type="entry name" value="BETA-LACTAMASE-RELATED DOMAIN-CONTAINING PROTEIN"/>
    <property type="match status" value="1"/>
</dbReference>
<dbReference type="Gene3D" id="3.40.710.10">
    <property type="entry name" value="DD-peptidase/beta-lactamase superfamily"/>
    <property type="match status" value="1"/>
</dbReference>
<name>A0ABP0C634_9PEZI</name>
<evidence type="ECO:0000259" key="3">
    <source>
        <dbReference type="Pfam" id="PF00144"/>
    </source>
</evidence>
<dbReference type="Pfam" id="PF00144">
    <property type="entry name" value="Beta-lactamase"/>
    <property type="match status" value="1"/>
</dbReference>
<organism evidence="4 5">
    <name type="scientific">Sporothrix curviconia</name>
    <dbReference type="NCBI Taxonomy" id="1260050"/>
    <lineage>
        <taxon>Eukaryota</taxon>
        <taxon>Fungi</taxon>
        <taxon>Dikarya</taxon>
        <taxon>Ascomycota</taxon>
        <taxon>Pezizomycotina</taxon>
        <taxon>Sordariomycetes</taxon>
        <taxon>Sordariomycetidae</taxon>
        <taxon>Ophiostomatales</taxon>
        <taxon>Ophiostomataceae</taxon>
        <taxon>Sporothrix</taxon>
    </lineage>
</organism>
<comment type="caution">
    <text evidence="4">The sequence shown here is derived from an EMBL/GenBank/DDBJ whole genome shotgun (WGS) entry which is preliminary data.</text>
</comment>
<feature type="chain" id="PRO_5045513755" description="Beta-lactamase-related domain-containing protein" evidence="2">
    <location>
        <begin position="25"/>
        <end position="655"/>
    </location>
</feature>
<feature type="signal peptide" evidence="2">
    <location>
        <begin position="1"/>
        <end position="24"/>
    </location>
</feature>
<keyword evidence="2" id="KW-0732">Signal</keyword>
<accession>A0ABP0C634</accession>
<reference evidence="4 5" key="1">
    <citation type="submission" date="2024-01" db="EMBL/GenBank/DDBJ databases">
        <authorList>
            <person name="Allen C."/>
            <person name="Tagirdzhanova G."/>
        </authorList>
    </citation>
    <scope>NUCLEOTIDE SEQUENCE [LARGE SCALE GENOMIC DNA]</scope>
</reference>
<dbReference type="EMBL" id="CAWUHB010000037">
    <property type="protein sequence ID" value="CAK7226724.1"/>
    <property type="molecule type" value="Genomic_DNA"/>
</dbReference>
<evidence type="ECO:0000313" key="5">
    <source>
        <dbReference type="Proteomes" id="UP001642405"/>
    </source>
</evidence>
<comment type="similarity">
    <text evidence="1">Belongs to the peptidase S12 family.</text>
</comment>
<feature type="domain" description="Beta-lactamase-related" evidence="3">
    <location>
        <begin position="67"/>
        <end position="460"/>
    </location>
</feature>